<evidence type="ECO:0008006" key="6">
    <source>
        <dbReference type="Google" id="ProtNLM"/>
    </source>
</evidence>
<protein>
    <recommendedName>
        <fullName evidence="6">Conjugative transposon protein TraK</fullName>
    </recommendedName>
</protein>
<dbReference type="RefSeq" id="WP_032589352.1">
    <property type="nucleotide sequence ID" value="NZ_JBDGDA010000082.1"/>
</dbReference>
<sequence length="209" mass="23987">MDLTKFKTVDQAFKTTVIIAVSCCVVMGISFTICFFYLSNKIDVAYTKALVLDTSGQVYDVAAIESAAMRKYEYENHIKTFVSLWYSFDESTYEDNVTLALNLIGNRGKELYNEYNDINMLNSLIQKNIRYGVIIKDIHINMQTVPISGDILFTQTGYRARGSVARDISVNFTLYDVSRSRENSHGVKIESWEVRYSEPREITDEEKLK</sequence>
<evidence type="ECO:0000313" key="3">
    <source>
        <dbReference type="EMBL" id="MTV03806.1"/>
    </source>
</evidence>
<gene>
    <name evidence="2" type="ORF">GMD82_18820</name>
    <name evidence="3" type="ORF">GME02_19665</name>
</gene>
<proteinExistence type="predicted"/>
<feature type="transmembrane region" description="Helical" evidence="1">
    <location>
        <begin position="12"/>
        <end position="38"/>
    </location>
</feature>
<evidence type="ECO:0000313" key="4">
    <source>
        <dbReference type="Proteomes" id="UP000434916"/>
    </source>
</evidence>
<reference evidence="4 5" key="1">
    <citation type="journal article" date="2019" name="Nat. Med.">
        <title>A library of human gut bacterial isolates paired with longitudinal multiomics data enables mechanistic microbiome research.</title>
        <authorList>
            <person name="Poyet M."/>
            <person name="Groussin M."/>
            <person name="Gibbons S.M."/>
            <person name="Avila-Pacheco J."/>
            <person name="Jiang X."/>
            <person name="Kearney S.M."/>
            <person name="Perrotta A.R."/>
            <person name="Berdy B."/>
            <person name="Zhao S."/>
            <person name="Lieberman T.D."/>
            <person name="Swanson P.K."/>
            <person name="Smith M."/>
            <person name="Roesemann S."/>
            <person name="Alexander J.E."/>
            <person name="Rich S.A."/>
            <person name="Livny J."/>
            <person name="Vlamakis H."/>
            <person name="Clish C."/>
            <person name="Bullock K."/>
            <person name="Deik A."/>
            <person name="Scott J."/>
            <person name="Pierce K.A."/>
            <person name="Xavier R.J."/>
            <person name="Alm E.J."/>
        </authorList>
    </citation>
    <scope>NUCLEOTIDE SEQUENCE [LARGE SCALE GENOMIC DNA]</scope>
    <source>
        <strain evidence="3 5">BIOML-A11</strain>
        <strain evidence="2 4">BIOML-A29</strain>
    </source>
</reference>
<keyword evidence="1" id="KW-0812">Transmembrane</keyword>
<evidence type="ECO:0000256" key="1">
    <source>
        <dbReference type="SAM" id="Phobius"/>
    </source>
</evidence>
<comment type="caution">
    <text evidence="3">The sequence shown here is derived from an EMBL/GenBank/DDBJ whole genome shotgun (WGS) entry which is preliminary data.</text>
</comment>
<keyword evidence="4" id="KW-1185">Reference proteome</keyword>
<accession>A0A3R5Z9F9</accession>
<evidence type="ECO:0000313" key="2">
    <source>
        <dbReference type="EMBL" id="MTU41457.1"/>
    </source>
</evidence>
<dbReference type="AlphaFoldDB" id="A0A3R5Z9F9"/>
<keyword evidence="1" id="KW-1133">Transmembrane helix</keyword>
<evidence type="ECO:0000313" key="5">
    <source>
        <dbReference type="Proteomes" id="UP000482671"/>
    </source>
</evidence>
<dbReference type="EMBL" id="WNDD01000034">
    <property type="protein sequence ID" value="MTV03806.1"/>
    <property type="molecule type" value="Genomic_DNA"/>
</dbReference>
<dbReference type="EMBL" id="WNCN01000038">
    <property type="protein sequence ID" value="MTU41457.1"/>
    <property type="molecule type" value="Genomic_DNA"/>
</dbReference>
<dbReference type="Proteomes" id="UP000434916">
    <property type="component" value="Unassembled WGS sequence"/>
</dbReference>
<dbReference type="Proteomes" id="UP000482671">
    <property type="component" value="Unassembled WGS sequence"/>
</dbReference>
<keyword evidence="1" id="KW-0472">Membrane</keyword>
<organism evidence="3 5">
    <name type="scientific">Parabacteroides merdae</name>
    <dbReference type="NCBI Taxonomy" id="46503"/>
    <lineage>
        <taxon>Bacteria</taxon>
        <taxon>Pseudomonadati</taxon>
        <taxon>Bacteroidota</taxon>
        <taxon>Bacteroidia</taxon>
        <taxon>Bacteroidales</taxon>
        <taxon>Tannerellaceae</taxon>
        <taxon>Parabacteroides</taxon>
    </lineage>
</organism>
<name>A0A3R5Z9F9_9BACT</name>